<feature type="compositionally biased region" description="Acidic residues" evidence="1">
    <location>
        <begin position="258"/>
        <end position="271"/>
    </location>
</feature>
<keyword evidence="3" id="KW-1185">Reference proteome</keyword>
<gene>
    <name evidence="2" type="ORF">C446_02882</name>
</gene>
<protein>
    <recommendedName>
        <fullName evidence="4">Outer membrane lipoprotein carrier protein LolA</fullName>
    </recommendedName>
</protein>
<dbReference type="eggNOG" id="arCOG02470">
    <property type="taxonomic scope" value="Archaea"/>
</dbReference>
<comment type="caution">
    <text evidence="2">The sequence shown here is derived from an EMBL/GenBank/DDBJ whole genome shotgun (WGS) entry which is preliminary data.</text>
</comment>
<dbReference type="RefSeq" id="WP_006671543.1">
    <property type="nucleotide sequence ID" value="NZ_AOMA01000024.1"/>
</dbReference>
<dbReference type="EMBL" id="AOMA01000024">
    <property type="protein sequence ID" value="EMA44660.1"/>
    <property type="molecule type" value="Genomic_DNA"/>
</dbReference>
<dbReference type="Gene3D" id="2.50.20.10">
    <property type="entry name" value="Lipoprotein localisation LolA/LolB/LppX"/>
    <property type="match status" value="1"/>
</dbReference>
<dbReference type="InterPro" id="IPR052944">
    <property type="entry name" value="Sporulation_related"/>
</dbReference>
<dbReference type="STRING" id="1227454.C446_02882"/>
<dbReference type="SUPFAM" id="SSF89392">
    <property type="entry name" value="Prokaryotic lipoproteins and lipoprotein localization factors"/>
    <property type="match status" value="1"/>
</dbReference>
<dbReference type="PANTHER" id="PTHR37507">
    <property type="entry name" value="SPORULATION PROTEIN YDCC"/>
    <property type="match status" value="1"/>
</dbReference>
<evidence type="ECO:0000313" key="2">
    <source>
        <dbReference type="EMBL" id="EMA44660.1"/>
    </source>
</evidence>
<organism evidence="2 3">
    <name type="scientific">Halobiforma nitratireducens JCM 10879</name>
    <dbReference type="NCBI Taxonomy" id="1227454"/>
    <lineage>
        <taxon>Archaea</taxon>
        <taxon>Methanobacteriati</taxon>
        <taxon>Methanobacteriota</taxon>
        <taxon>Stenosarchaea group</taxon>
        <taxon>Halobacteria</taxon>
        <taxon>Halobacteriales</taxon>
        <taxon>Natrialbaceae</taxon>
        <taxon>Halobiforma</taxon>
    </lineage>
</organism>
<dbReference type="Proteomes" id="UP000011607">
    <property type="component" value="Unassembled WGS sequence"/>
</dbReference>
<reference evidence="2 3" key="1">
    <citation type="journal article" date="2014" name="PLoS Genet.">
        <title>Phylogenetically driven sequencing of extremely halophilic archaea reveals strategies for static and dynamic osmo-response.</title>
        <authorList>
            <person name="Becker E.A."/>
            <person name="Seitzer P.M."/>
            <person name="Tritt A."/>
            <person name="Larsen D."/>
            <person name="Krusor M."/>
            <person name="Yao A.I."/>
            <person name="Wu D."/>
            <person name="Madern D."/>
            <person name="Eisen J.A."/>
            <person name="Darling A.E."/>
            <person name="Facciotti M.T."/>
        </authorList>
    </citation>
    <scope>NUCLEOTIDE SEQUENCE [LARGE SCALE GENOMIC DNA]</scope>
    <source>
        <strain evidence="2 3">JCM 10879</strain>
    </source>
</reference>
<dbReference type="OrthoDB" id="137725at2157"/>
<dbReference type="AlphaFoldDB" id="M0MJN9"/>
<name>M0MJN9_9EURY</name>
<dbReference type="PROSITE" id="PS51257">
    <property type="entry name" value="PROKAR_LIPOPROTEIN"/>
    <property type="match status" value="1"/>
</dbReference>
<dbReference type="InterPro" id="IPR029046">
    <property type="entry name" value="LolA/LolB/LppX"/>
</dbReference>
<evidence type="ECO:0000313" key="3">
    <source>
        <dbReference type="Proteomes" id="UP000011607"/>
    </source>
</evidence>
<feature type="region of interest" description="Disordered" evidence="1">
    <location>
        <begin position="233"/>
        <end position="271"/>
    </location>
</feature>
<accession>M0MJN9</accession>
<sequence length="410" mass="45088">MSPTFDRRRLALPLLVLVLAVLVAGCVAIPTADEPRELADRLADVEPPDEIDATLEVRHEIDGETTTSVEDVQFRTDGALRIEPGGDDARPLVVSDGQQRWQYDHETNAVHRMELDPDAPSFLDGVYAQQEEYVDRYELEEFEETTIEGRDAYRVAFDPPADEPIDRSVSVLIGETEYVIPIERDGDSEDELTAGDRTAETVEVWVDEQHLFPIKHRVAGDGVALETTYSDLEFEPGIPDDRFAFEPPSEEPNGTEGGDGDGESEGGDEDVIDVSFPSITYHETIDEADDAVPFPIAEPPAETLPETVALDTVRTDEYPDENREHAQLAYRGNGTTVLVTTSDGPGLLLADGDDVQVGDTEGTIADTPEGTELDWRCEDGETELYHSVFVGDEVDDHRALALEIGEEIGC</sequence>
<evidence type="ECO:0008006" key="4">
    <source>
        <dbReference type="Google" id="ProtNLM"/>
    </source>
</evidence>
<evidence type="ECO:0000256" key="1">
    <source>
        <dbReference type="SAM" id="MobiDB-lite"/>
    </source>
</evidence>
<dbReference type="PANTHER" id="PTHR37507:SF2">
    <property type="entry name" value="SPORULATION PROTEIN YDCC"/>
    <property type="match status" value="1"/>
</dbReference>
<proteinExistence type="predicted"/>